<organism evidence="1 2">
    <name type="scientific">Pseudomonas protegens</name>
    <dbReference type="NCBI Taxonomy" id="380021"/>
    <lineage>
        <taxon>Bacteria</taxon>
        <taxon>Pseudomonadati</taxon>
        <taxon>Pseudomonadota</taxon>
        <taxon>Gammaproteobacteria</taxon>
        <taxon>Pseudomonadales</taxon>
        <taxon>Pseudomonadaceae</taxon>
        <taxon>Pseudomonas</taxon>
    </lineage>
</organism>
<proteinExistence type="predicted"/>
<evidence type="ECO:0000313" key="1">
    <source>
        <dbReference type="EMBL" id="QNH79191.1"/>
    </source>
</evidence>
<gene>
    <name evidence="1" type="ORF">GGI48_08515</name>
</gene>
<dbReference type="Proteomes" id="UP000515277">
    <property type="component" value="Chromosome"/>
</dbReference>
<dbReference type="InterPro" id="IPR003458">
    <property type="entry name" value="Phage_T4_Gp38_tail_assem"/>
</dbReference>
<dbReference type="Pfam" id="PF02413">
    <property type="entry name" value="Caudo_TAP"/>
    <property type="match status" value="1"/>
</dbReference>
<reference evidence="2" key="1">
    <citation type="journal article" date="2020" name="Microbiol. Resour. Announc.">
        <title>Complete genome sequences of four natural Pseudomonas isolates that catabolize a wide range of aromatic compounds relevant to lignin valorization.</title>
        <authorList>
            <person name="Hatmaker E.A."/>
            <person name="Presley G."/>
            <person name="Cannon O."/>
            <person name="Guss A.M."/>
            <person name="Elkins J.G."/>
        </authorList>
    </citation>
    <scope>NUCLEOTIDE SEQUENCE [LARGE SCALE GENOMIC DNA]</scope>
    <source>
        <strain evidence="2">H1F5C</strain>
    </source>
</reference>
<evidence type="ECO:0000313" key="2">
    <source>
        <dbReference type="Proteomes" id="UP000515277"/>
    </source>
</evidence>
<dbReference type="RefSeq" id="WP_179597848.1">
    <property type="nucleotide sequence ID" value="NZ_CP060201.1"/>
</dbReference>
<dbReference type="EMBL" id="CP060201">
    <property type="protein sequence ID" value="QNH79191.1"/>
    <property type="molecule type" value="Genomic_DNA"/>
</dbReference>
<name>A0A7G7XGU6_9PSED</name>
<sequence length="120" mass="13302">MSGYAVQNDGFGWRAVGSVDDVGVDEWYCIGLPPAPAPFTLTEEQLGEQAKVQRDVLLSIAANRMGPLQDAVDIDSAHADEVELLKHWKLYRIALNRIQLQPGFPTDIDWPLSPDELVTQ</sequence>
<protein>
    <submittedName>
        <fullName evidence="1">Tail fiber assembly protein</fullName>
    </submittedName>
</protein>
<dbReference type="AlphaFoldDB" id="A0A7G7XGU6"/>
<accession>A0A7G7XGU6</accession>